<dbReference type="GO" id="GO:0005507">
    <property type="term" value="F:copper ion binding"/>
    <property type="evidence" value="ECO:0007669"/>
    <property type="project" value="InterPro"/>
</dbReference>
<feature type="compositionally biased region" description="Gly residues" evidence="4">
    <location>
        <begin position="387"/>
        <end position="396"/>
    </location>
</feature>
<evidence type="ECO:0000256" key="1">
    <source>
        <dbReference type="ARBA" id="ARBA00022723"/>
    </source>
</evidence>
<dbReference type="InterPro" id="IPR006376">
    <property type="entry name" value="Cu-R_CopA"/>
</dbReference>
<reference evidence="8 9" key="1">
    <citation type="submission" date="2019-08" db="EMBL/GenBank/DDBJ databases">
        <authorList>
            <person name="Liang Q."/>
        </authorList>
    </citation>
    <scope>NUCLEOTIDE SEQUENCE [LARGE SCALE GENOMIC DNA]</scope>
    <source>
        <strain evidence="8 9">V1718</strain>
    </source>
</reference>
<proteinExistence type="predicted"/>
<dbReference type="KEGG" id="bbae:FRD01_05780"/>
<dbReference type="InterPro" id="IPR011707">
    <property type="entry name" value="Cu-oxidase-like_N"/>
</dbReference>
<sequence length="609" mass="67215">MSRSHDNHDRRGLTRRGFLANTGRATAAVLLGRFVTGCATTGVLAAPRRRLSVVDGRTIDLHIAETRLAVAGQSAVATTINGGIPGPEIRLREGQDVTLRVSNALDEDTSIHWHGLLVPPGMDGVPGVSFPGIPPATTFEYRFPVRQSGTYWYHSHSGFQEQTGIYGPIVIEPREPEPYNYQREFTIVLSDWTFENPHRVLANLKRYGGYYNFQRRTLANLADEPPGALANRFSWARMRMDATDIADVTGATYTFLMNGLSPDENWRGVFEPGERLRLRFINASAATYFDVRIPGLPMQVIQADGMPVVPVETDEFRLAIAETLDVLVEPTGAAHTIFAEAMDRSGHARGTLATDPHATAPVPGRRPRPLLTMADMGMDHSNMQGMDNGGAAGGDHGPAHQNTPSEEHSGMSGMDHSHASGMDEMAAACSENLDVVARHDGDGHGAGNAMVAETARSRISEPGVGLGQDGWRVLTYSQLRRATPGEDSQPVTRTIELHLTGNMERYMWSFDGEQYHRDMPDIVLHYGERVRFVLINDTMMAHPIHLHGMFFELDVGACERNPLKHTVNVQPAERTSFVVTAQEVGRWAFHCHILYHMEAGMFRVVEVRV</sequence>
<dbReference type="CDD" id="cd13896">
    <property type="entry name" value="CuRO_3_CopA"/>
    <property type="match status" value="1"/>
</dbReference>
<dbReference type="Proteomes" id="UP000321595">
    <property type="component" value="Chromosome"/>
</dbReference>
<evidence type="ECO:0000256" key="2">
    <source>
        <dbReference type="ARBA" id="ARBA00023002"/>
    </source>
</evidence>
<feature type="region of interest" description="Disordered" evidence="4">
    <location>
        <begin position="385"/>
        <end position="419"/>
    </location>
</feature>
<gene>
    <name evidence="8" type="ORF">FRD01_05780</name>
</gene>
<dbReference type="Pfam" id="PF00394">
    <property type="entry name" value="Cu-oxidase"/>
    <property type="match status" value="1"/>
</dbReference>
<dbReference type="OrthoDB" id="9757546at2"/>
<name>A0A5B8XTQ2_9DELT</name>
<evidence type="ECO:0000313" key="8">
    <source>
        <dbReference type="EMBL" id="QED26759.1"/>
    </source>
</evidence>
<dbReference type="AlphaFoldDB" id="A0A5B8XTQ2"/>
<dbReference type="PANTHER" id="PTHR11709:SF394">
    <property type="entry name" value="FI03373P-RELATED"/>
    <property type="match status" value="1"/>
</dbReference>
<feature type="domain" description="Plastocyanin-like" evidence="5">
    <location>
        <begin position="185"/>
        <end position="340"/>
    </location>
</feature>
<dbReference type="InterPro" id="IPR006311">
    <property type="entry name" value="TAT_signal"/>
</dbReference>
<dbReference type="InterPro" id="IPR034282">
    <property type="entry name" value="CuRO_2_CopA"/>
</dbReference>
<dbReference type="SUPFAM" id="SSF49503">
    <property type="entry name" value="Cupredoxins"/>
    <property type="match status" value="3"/>
</dbReference>
<dbReference type="Pfam" id="PF07732">
    <property type="entry name" value="Cu-oxidase_3"/>
    <property type="match status" value="1"/>
</dbReference>
<keyword evidence="3" id="KW-0186">Copper</keyword>
<dbReference type="Pfam" id="PF07731">
    <property type="entry name" value="Cu-oxidase_2"/>
    <property type="match status" value="1"/>
</dbReference>
<dbReference type="InterPro" id="IPR002355">
    <property type="entry name" value="Cu_oxidase_Cu_BS"/>
</dbReference>
<feature type="domain" description="Plastocyanin-like" evidence="6">
    <location>
        <begin position="491"/>
        <end position="608"/>
    </location>
</feature>
<evidence type="ECO:0000259" key="6">
    <source>
        <dbReference type="Pfam" id="PF07731"/>
    </source>
</evidence>
<keyword evidence="2" id="KW-0560">Oxidoreductase</keyword>
<evidence type="ECO:0000313" key="9">
    <source>
        <dbReference type="Proteomes" id="UP000321595"/>
    </source>
</evidence>
<dbReference type="PROSITE" id="PS51318">
    <property type="entry name" value="TAT"/>
    <property type="match status" value="1"/>
</dbReference>
<evidence type="ECO:0000259" key="7">
    <source>
        <dbReference type="Pfam" id="PF07732"/>
    </source>
</evidence>
<dbReference type="InterPro" id="IPR011706">
    <property type="entry name" value="Cu-oxidase_C"/>
</dbReference>
<dbReference type="InterPro" id="IPR001117">
    <property type="entry name" value="Cu-oxidase_2nd"/>
</dbReference>
<dbReference type="GO" id="GO:0042597">
    <property type="term" value="C:periplasmic space"/>
    <property type="evidence" value="ECO:0007669"/>
    <property type="project" value="InterPro"/>
</dbReference>
<dbReference type="EMBL" id="CP042467">
    <property type="protein sequence ID" value="QED26759.1"/>
    <property type="molecule type" value="Genomic_DNA"/>
</dbReference>
<feature type="domain" description="Plastocyanin-like" evidence="7">
    <location>
        <begin position="66"/>
        <end position="175"/>
    </location>
</feature>
<evidence type="ECO:0000259" key="5">
    <source>
        <dbReference type="Pfam" id="PF00394"/>
    </source>
</evidence>
<dbReference type="InterPro" id="IPR034284">
    <property type="entry name" value="CuRO_1_CopA"/>
</dbReference>
<dbReference type="RefSeq" id="WP_146958444.1">
    <property type="nucleotide sequence ID" value="NZ_CP042467.1"/>
</dbReference>
<keyword evidence="1" id="KW-0479">Metal-binding</keyword>
<dbReference type="CDD" id="cd13848">
    <property type="entry name" value="CuRO_1_CopA"/>
    <property type="match status" value="1"/>
</dbReference>
<organism evidence="8 9">
    <name type="scientific">Microvenator marinus</name>
    <dbReference type="NCBI Taxonomy" id="2600177"/>
    <lineage>
        <taxon>Bacteria</taxon>
        <taxon>Deltaproteobacteria</taxon>
        <taxon>Bradymonadales</taxon>
        <taxon>Microvenatoraceae</taxon>
        <taxon>Microvenator</taxon>
    </lineage>
</organism>
<dbReference type="InterPro" id="IPR045087">
    <property type="entry name" value="Cu-oxidase_fam"/>
</dbReference>
<evidence type="ECO:0000256" key="4">
    <source>
        <dbReference type="SAM" id="MobiDB-lite"/>
    </source>
</evidence>
<dbReference type="NCBIfam" id="TIGR01480">
    <property type="entry name" value="copper_res_A"/>
    <property type="match status" value="1"/>
</dbReference>
<accession>A0A5B8XTQ2</accession>
<dbReference type="Gene3D" id="2.60.40.420">
    <property type="entry name" value="Cupredoxins - blue copper proteins"/>
    <property type="match status" value="3"/>
</dbReference>
<keyword evidence="9" id="KW-1185">Reference proteome</keyword>
<dbReference type="InterPro" id="IPR034279">
    <property type="entry name" value="CuRO_3_CopA"/>
</dbReference>
<dbReference type="GO" id="GO:0016491">
    <property type="term" value="F:oxidoreductase activity"/>
    <property type="evidence" value="ECO:0007669"/>
    <property type="project" value="UniProtKB-KW"/>
</dbReference>
<dbReference type="PROSITE" id="PS00080">
    <property type="entry name" value="MULTICOPPER_OXIDASE2"/>
    <property type="match status" value="1"/>
</dbReference>
<dbReference type="CDD" id="cd13874">
    <property type="entry name" value="CuRO_2_CopA"/>
    <property type="match status" value="1"/>
</dbReference>
<dbReference type="InterPro" id="IPR008972">
    <property type="entry name" value="Cupredoxin"/>
</dbReference>
<protein>
    <submittedName>
        <fullName evidence="8">Copper resistance system multicopper oxidase</fullName>
    </submittedName>
</protein>
<dbReference type="PANTHER" id="PTHR11709">
    <property type="entry name" value="MULTI-COPPER OXIDASE"/>
    <property type="match status" value="1"/>
</dbReference>
<evidence type="ECO:0000256" key="3">
    <source>
        <dbReference type="ARBA" id="ARBA00023008"/>
    </source>
</evidence>